<dbReference type="Proteomes" id="UP000616114">
    <property type="component" value="Unassembled WGS sequence"/>
</dbReference>
<keyword evidence="3" id="KW-1185">Reference proteome</keyword>
<accession>A0A8J2TVR5</accession>
<evidence type="ECO:0000256" key="1">
    <source>
        <dbReference type="SAM" id="MobiDB-lite"/>
    </source>
</evidence>
<protein>
    <submittedName>
        <fullName evidence="2">Uncharacterized protein</fullName>
    </submittedName>
</protein>
<dbReference type="AlphaFoldDB" id="A0A8J2TVR5"/>
<feature type="region of interest" description="Disordered" evidence="1">
    <location>
        <begin position="1"/>
        <end position="31"/>
    </location>
</feature>
<comment type="caution">
    <text evidence="2">The sequence shown here is derived from an EMBL/GenBank/DDBJ whole genome shotgun (WGS) entry which is preliminary data.</text>
</comment>
<feature type="compositionally biased region" description="Polar residues" evidence="1">
    <location>
        <begin position="7"/>
        <end position="26"/>
    </location>
</feature>
<organism evidence="2 3">
    <name type="scientific">Sediminivirga luteola</name>
    <dbReference type="NCBI Taxonomy" id="1774748"/>
    <lineage>
        <taxon>Bacteria</taxon>
        <taxon>Bacillati</taxon>
        <taxon>Actinomycetota</taxon>
        <taxon>Actinomycetes</taxon>
        <taxon>Micrococcales</taxon>
        <taxon>Brevibacteriaceae</taxon>
        <taxon>Sediminivirga</taxon>
    </lineage>
</organism>
<reference evidence="2" key="2">
    <citation type="submission" date="2020-09" db="EMBL/GenBank/DDBJ databases">
        <authorList>
            <person name="Sun Q."/>
            <person name="Zhou Y."/>
        </authorList>
    </citation>
    <scope>NUCLEOTIDE SEQUENCE</scope>
    <source>
        <strain evidence="2">CGMCC 1.12785</strain>
    </source>
</reference>
<name>A0A8J2TVR5_9MICO</name>
<proteinExistence type="predicted"/>
<dbReference type="EMBL" id="BMFY01000002">
    <property type="protein sequence ID" value="GGA05285.1"/>
    <property type="molecule type" value="Genomic_DNA"/>
</dbReference>
<sequence length="82" mass="8817">MYPSAAENASQLEEDFPTQNNTSGGSRDTEVKEFAVIPRSSPVASLVVMIVTPVRKEPRTLLNVALSISVLTGRRILSAACQ</sequence>
<evidence type="ECO:0000313" key="2">
    <source>
        <dbReference type="EMBL" id="GGA05285.1"/>
    </source>
</evidence>
<evidence type="ECO:0000313" key="3">
    <source>
        <dbReference type="Proteomes" id="UP000616114"/>
    </source>
</evidence>
<reference evidence="2" key="1">
    <citation type="journal article" date="2014" name="Int. J. Syst. Evol. Microbiol.">
        <title>Complete genome sequence of Corynebacterium casei LMG S-19264T (=DSM 44701T), isolated from a smear-ripened cheese.</title>
        <authorList>
            <consortium name="US DOE Joint Genome Institute (JGI-PGF)"/>
            <person name="Walter F."/>
            <person name="Albersmeier A."/>
            <person name="Kalinowski J."/>
            <person name="Ruckert C."/>
        </authorList>
    </citation>
    <scope>NUCLEOTIDE SEQUENCE</scope>
    <source>
        <strain evidence="2">CGMCC 1.12785</strain>
    </source>
</reference>
<gene>
    <name evidence="2" type="ORF">GCM10011333_05160</name>
</gene>